<dbReference type="PANTHER" id="PTHR34390">
    <property type="entry name" value="UPF0442 PROTEIN YJJB-RELATED"/>
    <property type="match status" value="1"/>
</dbReference>
<reference evidence="10 11" key="1">
    <citation type="journal article" date="2010" name="Stand. Genomic Sci.">
        <title>Complete genome sequence of Acetohalobium arabaticum type strain (Z-7288).</title>
        <authorList>
            <person name="Sikorski J."/>
            <person name="Lapidus A."/>
            <person name="Chertkov O."/>
            <person name="Lucas S."/>
            <person name="Copeland A."/>
            <person name="Glavina Del Rio T."/>
            <person name="Nolan M."/>
            <person name="Tice H."/>
            <person name="Cheng J.F."/>
            <person name="Han C."/>
            <person name="Brambilla E."/>
            <person name="Pitluck S."/>
            <person name="Liolios K."/>
            <person name="Ivanova N."/>
            <person name="Mavromatis K."/>
            <person name="Mikhailova N."/>
            <person name="Pati A."/>
            <person name="Bruce D."/>
            <person name="Detter C."/>
            <person name="Tapia R."/>
            <person name="Goodwin L."/>
            <person name="Chen A."/>
            <person name="Palaniappan K."/>
            <person name="Land M."/>
            <person name="Hauser L."/>
            <person name="Chang Y.J."/>
            <person name="Jeffries C.D."/>
            <person name="Rohde M."/>
            <person name="Goker M."/>
            <person name="Spring S."/>
            <person name="Woyke T."/>
            <person name="Bristow J."/>
            <person name="Eisen J.A."/>
            <person name="Markowitz V."/>
            <person name="Hugenholtz P."/>
            <person name="Kyrpides N.C."/>
            <person name="Klenk H.P."/>
        </authorList>
    </citation>
    <scope>NUCLEOTIDE SEQUENCE [LARGE SCALE GENOMIC DNA]</scope>
    <source>
        <strain evidence="11">ATCC 49924 / DSM 5501 / Z-7288</strain>
    </source>
</reference>
<proteinExistence type="inferred from homology"/>
<evidence type="ECO:0000313" key="10">
    <source>
        <dbReference type="EMBL" id="ADL12874.1"/>
    </source>
</evidence>
<evidence type="ECO:0000256" key="6">
    <source>
        <dbReference type="ARBA" id="ARBA00023136"/>
    </source>
</evidence>
<dbReference type="RefSeq" id="WP_013278320.1">
    <property type="nucleotide sequence ID" value="NC_014378.1"/>
</dbReference>
<accession>D9QQT3</accession>
<protein>
    <recommendedName>
        <fullName evidence="9">Threonine/Serine exporter ThrE domain-containing protein</fullName>
    </recommendedName>
</protein>
<keyword evidence="6 8" id="KW-0472">Membrane</keyword>
<evidence type="ECO:0000256" key="8">
    <source>
        <dbReference type="SAM" id="Phobius"/>
    </source>
</evidence>
<feature type="transmembrane region" description="Helical" evidence="8">
    <location>
        <begin position="51"/>
        <end position="69"/>
    </location>
</feature>
<evidence type="ECO:0000259" key="9">
    <source>
        <dbReference type="Pfam" id="PF12821"/>
    </source>
</evidence>
<comment type="subcellular location">
    <subcellularLocation>
        <location evidence="1">Cell membrane</location>
        <topology evidence="1">Multi-pass membrane protein</topology>
    </subcellularLocation>
</comment>
<gene>
    <name evidence="10" type="ordered locus">Acear_1361</name>
</gene>
<dbReference type="InterPro" id="IPR024528">
    <property type="entry name" value="ThrE_2"/>
</dbReference>
<comment type="similarity">
    <text evidence="7">Belongs to the ThrE exporter (TC 2.A.79) family.</text>
</comment>
<dbReference type="KEGG" id="aar:Acear_1361"/>
<evidence type="ECO:0000256" key="2">
    <source>
        <dbReference type="ARBA" id="ARBA00022475"/>
    </source>
</evidence>
<dbReference type="GO" id="GO:0015744">
    <property type="term" value="P:succinate transport"/>
    <property type="evidence" value="ECO:0007669"/>
    <property type="project" value="TreeGrafter"/>
</dbReference>
<dbReference type="AlphaFoldDB" id="D9QQT3"/>
<sequence length="143" mass="15297">MVLDILAVFLATIAFGIIFKLPKRALFNSGLAGVLGWGGYNLAFEFTHNQIFASFLGVVVITIIAEISARLLKEPATLFIVSGIIPLVPGSQAYFTMLNLIEKDYQAGFATGVETFLIAGAISAGIIFVGVLARLQTDESNLQ</sequence>
<dbReference type="Proteomes" id="UP000001661">
    <property type="component" value="Chromosome"/>
</dbReference>
<evidence type="ECO:0000256" key="5">
    <source>
        <dbReference type="ARBA" id="ARBA00022989"/>
    </source>
</evidence>
<evidence type="ECO:0000256" key="1">
    <source>
        <dbReference type="ARBA" id="ARBA00004651"/>
    </source>
</evidence>
<keyword evidence="4 8" id="KW-0812">Transmembrane</keyword>
<organism evidence="10 11">
    <name type="scientific">Acetohalobium arabaticum (strain ATCC 49924 / DSM 5501 / Z-7288)</name>
    <dbReference type="NCBI Taxonomy" id="574087"/>
    <lineage>
        <taxon>Bacteria</taxon>
        <taxon>Bacillati</taxon>
        <taxon>Bacillota</taxon>
        <taxon>Clostridia</taxon>
        <taxon>Halanaerobiales</taxon>
        <taxon>Halobacteroidaceae</taxon>
        <taxon>Acetohalobium</taxon>
    </lineage>
</organism>
<evidence type="ECO:0000313" key="11">
    <source>
        <dbReference type="Proteomes" id="UP000001661"/>
    </source>
</evidence>
<keyword evidence="2" id="KW-1003">Cell membrane</keyword>
<dbReference type="GO" id="GO:0005886">
    <property type="term" value="C:plasma membrane"/>
    <property type="evidence" value="ECO:0007669"/>
    <property type="project" value="UniProtKB-SubCell"/>
</dbReference>
<dbReference type="InterPro" id="IPR050539">
    <property type="entry name" value="ThrE_Dicarb/AminoAcid_Exp"/>
</dbReference>
<keyword evidence="11" id="KW-1185">Reference proteome</keyword>
<name>D9QQT3_ACEAZ</name>
<feature type="domain" description="Threonine/Serine exporter ThrE" evidence="9">
    <location>
        <begin position="5"/>
        <end position="130"/>
    </location>
</feature>
<dbReference type="OrthoDB" id="9810047at2"/>
<feature type="transmembrane region" description="Helical" evidence="8">
    <location>
        <begin position="115"/>
        <end position="135"/>
    </location>
</feature>
<feature type="transmembrane region" description="Helical" evidence="8">
    <location>
        <begin position="76"/>
        <end position="95"/>
    </location>
</feature>
<evidence type="ECO:0000256" key="3">
    <source>
        <dbReference type="ARBA" id="ARBA00022519"/>
    </source>
</evidence>
<dbReference type="HOGENOM" id="CLU_117642_0_0_9"/>
<evidence type="ECO:0000256" key="7">
    <source>
        <dbReference type="ARBA" id="ARBA00034125"/>
    </source>
</evidence>
<dbReference type="eggNOG" id="COG3610">
    <property type="taxonomic scope" value="Bacteria"/>
</dbReference>
<dbReference type="PANTHER" id="PTHR34390:SF1">
    <property type="entry name" value="SUCCINATE TRANSPORTER SUBUNIT YJJB-RELATED"/>
    <property type="match status" value="1"/>
</dbReference>
<keyword evidence="5 8" id="KW-1133">Transmembrane helix</keyword>
<evidence type="ECO:0000256" key="4">
    <source>
        <dbReference type="ARBA" id="ARBA00022692"/>
    </source>
</evidence>
<keyword evidence="3" id="KW-0997">Cell inner membrane</keyword>
<dbReference type="STRING" id="574087.Acear_1361"/>
<dbReference type="Pfam" id="PF12821">
    <property type="entry name" value="ThrE_2"/>
    <property type="match status" value="1"/>
</dbReference>
<dbReference type="EMBL" id="CP002105">
    <property type="protein sequence ID" value="ADL12874.1"/>
    <property type="molecule type" value="Genomic_DNA"/>
</dbReference>